<dbReference type="PROSITE" id="PS01227">
    <property type="entry name" value="UPF0012"/>
    <property type="match status" value="1"/>
</dbReference>
<dbReference type="STRING" id="1715693.PH7735_03338"/>
<evidence type="ECO:0000256" key="2">
    <source>
        <dbReference type="ARBA" id="ARBA00022801"/>
    </source>
</evidence>
<sequence>MKAALLQMTSSDDPEANLAVMLGQMREAAANGAEFILTPEVCNCVSSSRSHQNAVLRLEHEDATLAALQDGARDLGVWLLIGSLALKTQDPDGRFANRSFLINPDGDIVARYDKIHMFDVQVTPEETYRESDGYRPGDKAVLAETPFGVVGMTICYDVRFPYLHRQLAKAGATILTVPAAFSHVTGAAHWDTLLRARAIETGCFVLAPAQTGTHPATRGQGRRTYGHSLVISPWGEILSDAGEETGISYVDLDPNAVAQARRKVPSLTHDREFDSP</sequence>
<reference evidence="5" key="1">
    <citation type="submission" date="2015-09" db="EMBL/GenBank/DDBJ databases">
        <authorList>
            <person name="Rodrigo-Torres Lidia"/>
            <person name="Arahal R.David."/>
        </authorList>
    </citation>
    <scope>NUCLEOTIDE SEQUENCE [LARGE SCALE GENOMIC DNA]</scope>
    <source>
        <strain evidence="5">CECT 7735</strain>
    </source>
</reference>
<dbReference type="PANTHER" id="PTHR23088:SF27">
    <property type="entry name" value="DEAMINATED GLUTATHIONE AMIDASE"/>
    <property type="match status" value="1"/>
</dbReference>
<dbReference type="Proteomes" id="UP000051870">
    <property type="component" value="Unassembled WGS sequence"/>
</dbReference>
<dbReference type="GeneID" id="83882316"/>
<proteinExistence type="inferred from homology"/>
<dbReference type="PROSITE" id="PS50263">
    <property type="entry name" value="CN_HYDROLASE"/>
    <property type="match status" value="1"/>
</dbReference>
<dbReference type="CDD" id="cd07572">
    <property type="entry name" value="nit"/>
    <property type="match status" value="1"/>
</dbReference>
<dbReference type="Gene3D" id="3.60.110.10">
    <property type="entry name" value="Carbon-nitrogen hydrolase"/>
    <property type="match status" value="1"/>
</dbReference>
<dbReference type="GO" id="GO:0016811">
    <property type="term" value="F:hydrolase activity, acting on carbon-nitrogen (but not peptide) bonds, in linear amides"/>
    <property type="evidence" value="ECO:0007669"/>
    <property type="project" value="InterPro"/>
</dbReference>
<gene>
    <name evidence="4" type="primary">ramA_4</name>
    <name evidence="4" type="ORF">PH7735_03338</name>
</gene>
<dbReference type="InterPro" id="IPR003010">
    <property type="entry name" value="C-N_Hydrolase"/>
</dbReference>
<dbReference type="AlphaFoldDB" id="A0A0N7MAA1"/>
<accession>A0A0N7MAA1</accession>
<dbReference type="InterPro" id="IPR036526">
    <property type="entry name" value="C-N_Hydrolase_sf"/>
</dbReference>
<dbReference type="InterPro" id="IPR001110">
    <property type="entry name" value="UPF0012_CS"/>
</dbReference>
<dbReference type="EMBL" id="CYTW01000004">
    <property type="protein sequence ID" value="CUK09127.1"/>
    <property type="molecule type" value="Genomic_DNA"/>
</dbReference>
<name>A0A0N7MAA1_9RHOB</name>
<evidence type="ECO:0000313" key="4">
    <source>
        <dbReference type="EMBL" id="CUK09127.1"/>
    </source>
</evidence>
<keyword evidence="2 4" id="KW-0378">Hydrolase</keyword>
<comment type="similarity">
    <text evidence="1">Belongs to the carbon-nitrogen hydrolase superfamily. NIT1/NIT2 family.</text>
</comment>
<dbReference type="Pfam" id="PF00795">
    <property type="entry name" value="CN_hydrolase"/>
    <property type="match status" value="1"/>
</dbReference>
<keyword evidence="5" id="KW-1185">Reference proteome</keyword>
<dbReference type="RefSeq" id="WP_058312505.1">
    <property type="nucleotide sequence ID" value="NZ_CYTW01000004.1"/>
</dbReference>
<feature type="domain" description="CN hydrolase" evidence="3">
    <location>
        <begin position="1"/>
        <end position="254"/>
    </location>
</feature>
<evidence type="ECO:0000259" key="3">
    <source>
        <dbReference type="PROSITE" id="PS50263"/>
    </source>
</evidence>
<dbReference type="EC" id="3.5.1.100" evidence="4"/>
<dbReference type="PANTHER" id="PTHR23088">
    <property type="entry name" value="NITRILASE-RELATED"/>
    <property type="match status" value="1"/>
</dbReference>
<protein>
    <submittedName>
        <fullName evidence="4">(R)-stereoselective amidase</fullName>
        <ecNumber evidence="4">3.5.1.100</ecNumber>
    </submittedName>
</protein>
<organism evidence="4 5">
    <name type="scientific">Shimia thalassica</name>
    <dbReference type="NCBI Taxonomy" id="1715693"/>
    <lineage>
        <taxon>Bacteria</taxon>
        <taxon>Pseudomonadati</taxon>
        <taxon>Pseudomonadota</taxon>
        <taxon>Alphaproteobacteria</taxon>
        <taxon>Rhodobacterales</taxon>
        <taxon>Roseobacteraceae</taxon>
    </lineage>
</organism>
<dbReference type="InterPro" id="IPR045254">
    <property type="entry name" value="Nit1/2_C-N_Hydrolase"/>
</dbReference>
<evidence type="ECO:0000313" key="5">
    <source>
        <dbReference type="Proteomes" id="UP000051870"/>
    </source>
</evidence>
<dbReference type="SUPFAM" id="SSF56317">
    <property type="entry name" value="Carbon-nitrogen hydrolase"/>
    <property type="match status" value="1"/>
</dbReference>
<evidence type="ECO:0000256" key="1">
    <source>
        <dbReference type="ARBA" id="ARBA00010613"/>
    </source>
</evidence>